<gene>
    <name evidence="2" type="ORF">MHPYR_300033</name>
    <name evidence="3" type="ORF">MHPYR_320045</name>
</gene>
<organism evidence="3">
    <name type="scientific">uncultured Mycobacterium sp</name>
    <dbReference type="NCBI Taxonomy" id="171292"/>
    <lineage>
        <taxon>Bacteria</taxon>
        <taxon>Bacillati</taxon>
        <taxon>Actinomycetota</taxon>
        <taxon>Actinomycetes</taxon>
        <taxon>Mycobacteriales</taxon>
        <taxon>Mycobacteriaceae</taxon>
        <taxon>Mycobacterium</taxon>
        <taxon>environmental samples</taxon>
    </lineage>
</organism>
<name>A0A1Y5PCQ9_9MYCO</name>
<feature type="region of interest" description="Disordered" evidence="1">
    <location>
        <begin position="44"/>
        <end position="79"/>
    </location>
</feature>
<reference evidence="3" key="1">
    <citation type="submission" date="2016-03" db="EMBL/GenBank/DDBJ databases">
        <authorList>
            <person name="Ploux O."/>
        </authorList>
    </citation>
    <scope>NUCLEOTIDE SEQUENCE</scope>
    <source>
        <strain evidence="3">UC10</strain>
    </source>
</reference>
<dbReference type="EMBL" id="FLQS01000024">
    <property type="protein sequence ID" value="SBS76278.1"/>
    <property type="molecule type" value="Genomic_DNA"/>
</dbReference>
<dbReference type="EMBL" id="FLQS01000026">
    <property type="protein sequence ID" value="SBS76467.1"/>
    <property type="molecule type" value="Genomic_DNA"/>
</dbReference>
<dbReference type="AlphaFoldDB" id="A0A1Y5PCQ9"/>
<evidence type="ECO:0000313" key="2">
    <source>
        <dbReference type="EMBL" id="SBS76278.1"/>
    </source>
</evidence>
<sequence length="96" mass="10552">MRHALQGLPVDFYVTVDTPVGEALGLALIRFLTMELERLSRQNSKQLTKDLQWRPKSHHANSGLSRPLPARGSGGRSSSLVPRWMSVVSMPTVSAA</sequence>
<evidence type="ECO:0000256" key="1">
    <source>
        <dbReference type="SAM" id="MobiDB-lite"/>
    </source>
</evidence>
<proteinExistence type="predicted"/>
<accession>A0A1Y5PCQ9</accession>
<protein>
    <submittedName>
        <fullName evidence="3">Uncharacterized protein</fullName>
    </submittedName>
</protein>
<evidence type="ECO:0000313" key="3">
    <source>
        <dbReference type="EMBL" id="SBS76467.1"/>
    </source>
</evidence>